<keyword evidence="2" id="KW-0238">DNA-binding</keyword>
<dbReference type="Proteomes" id="UP000668403">
    <property type="component" value="Unassembled WGS sequence"/>
</dbReference>
<dbReference type="InterPro" id="IPR036388">
    <property type="entry name" value="WH-like_DNA-bd_sf"/>
</dbReference>
<evidence type="ECO:0000259" key="4">
    <source>
        <dbReference type="PROSITE" id="PS50949"/>
    </source>
</evidence>
<accession>A0A939TV36</accession>
<dbReference type="Pfam" id="PF00392">
    <property type="entry name" value="GntR"/>
    <property type="match status" value="1"/>
</dbReference>
<dbReference type="SUPFAM" id="SSF46785">
    <property type="entry name" value="Winged helix' DNA-binding domain"/>
    <property type="match status" value="1"/>
</dbReference>
<sequence length="224" mass="25190">MRKEHEMITSIDEQVNESLAERAYRLLRDRLILLDIEPGGPIVESVLAQEIEVGRTPLREAIKRLEADHLVVTFPRRGTFATNVDLTELSTISEIRGALVPLAARRAAANGGGSVAAALAEALDRIESLGDDENTRHLMEFDVQVHRLINRASESPHLEEMLVRLDSLVTRLWCLMMDRLPPMREHITEHVALMQAILDGDESRAERLAAEHVQHFDSAVRMVL</sequence>
<proteinExistence type="predicted"/>
<keyword evidence="6" id="KW-1185">Reference proteome</keyword>
<dbReference type="Pfam" id="PF07729">
    <property type="entry name" value="FCD"/>
    <property type="match status" value="1"/>
</dbReference>
<evidence type="ECO:0000256" key="2">
    <source>
        <dbReference type="ARBA" id="ARBA00023125"/>
    </source>
</evidence>
<keyword evidence="3" id="KW-0804">Transcription</keyword>
<dbReference type="GO" id="GO:0003700">
    <property type="term" value="F:DNA-binding transcription factor activity"/>
    <property type="evidence" value="ECO:0007669"/>
    <property type="project" value="InterPro"/>
</dbReference>
<name>A0A939TV36_9MICO</name>
<feature type="domain" description="HTH gntR-type" evidence="4">
    <location>
        <begin position="17"/>
        <end position="84"/>
    </location>
</feature>
<keyword evidence="1" id="KW-0805">Transcription regulation</keyword>
<reference evidence="5" key="1">
    <citation type="submission" date="2021-03" db="EMBL/GenBank/DDBJ databases">
        <title>Leucobacter chromiisoli sp. nov., isolated from chromium-containing soil of chemical plant.</title>
        <authorList>
            <person name="Xu Z."/>
        </authorList>
    </citation>
    <scope>NUCLEOTIDE SEQUENCE</scope>
    <source>
        <strain evidence="5">K 70/01</strain>
    </source>
</reference>
<dbReference type="SMART" id="SM00345">
    <property type="entry name" value="HTH_GNTR"/>
    <property type="match status" value="1"/>
</dbReference>
<dbReference type="SUPFAM" id="SSF48008">
    <property type="entry name" value="GntR ligand-binding domain-like"/>
    <property type="match status" value="1"/>
</dbReference>
<dbReference type="SMART" id="SM00895">
    <property type="entry name" value="FCD"/>
    <property type="match status" value="1"/>
</dbReference>
<gene>
    <name evidence="5" type="ORF">J4H85_10340</name>
</gene>
<dbReference type="PANTHER" id="PTHR43537">
    <property type="entry name" value="TRANSCRIPTIONAL REGULATOR, GNTR FAMILY"/>
    <property type="match status" value="1"/>
</dbReference>
<protein>
    <submittedName>
        <fullName evidence="5">GntR family transcriptional regulator</fullName>
    </submittedName>
</protein>
<dbReference type="PANTHER" id="PTHR43537:SF5">
    <property type="entry name" value="UXU OPERON TRANSCRIPTIONAL REGULATOR"/>
    <property type="match status" value="1"/>
</dbReference>
<dbReference type="EMBL" id="JAGFBF010000005">
    <property type="protein sequence ID" value="MBO2990390.1"/>
    <property type="molecule type" value="Genomic_DNA"/>
</dbReference>
<evidence type="ECO:0000256" key="3">
    <source>
        <dbReference type="ARBA" id="ARBA00023163"/>
    </source>
</evidence>
<dbReference type="GO" id="GO:0003677">
    <property type="term" value="F:DNA binding"/>
    <property type="evidence" value="ECO:0007669"/>
    <property type="project" value="UniProtKB-KW"/>
</dbReference>
<dbReference type="InterPro" id="IPR011711">
    <property type="entry name" value="GntR_C"/>
</dbReference>
<dbReference type="PROSITE" id="PS50949">
    <property type="entry name" value="HTH_GNTR"/>
    <property type="match status" value="1"/>
</dbReference>
<dbReference type="AlphaFoldDB" id="A0A939TV36"/>
<dbReference type="InterPro" id="IPR008920">
    <property type="entry name" value="TF_FadR/GntR_C"/>
</dbReference>
<dbReference type="InterPro" id="IPR000524">
    <property type="entry name" value="Tscrpt_reg_HTH_GntR"/>
</dbReference>
<organism evidence="5 6">
    <name type="scientific">Leucobacter tardus</name>
    <dbReference type="NCBI Taxonomy" id="501483"/>
    <lineage>
        <taxon>Bacteria</taxon>
        <taxon>Bacillati</taxon>
        <taxon>Actinomycetota</taxon>
        <taxon>Actinomycetes</taxon>
        <taxon>Micrococcales</taxon>
        <taxon>Microbacteriaceae</taxon>
        <taxon>Leucobacter</taxon>
    </lineage>
</organism>
<dbReference type="Gene3D" id="1.20.120.530">
    <property type="entry name" value="GntR ligand-binding domain-like"/>
    <property type="match status" value="1"/>
</dbReference>
<evidence type="ECO:0000313" key="5">
    <source>
        <dbReference type="EMBL" id="MBO2990390.1"/>
    </source>
</evidence>
<dbReference type="Gene3D" id="1.10.10.10">
    <property type="entry name" value="Winged helix-like DNA-binding domain superfamily/Winged helix DNA-binding domain"/>
    <property type="match status" value="1"/>
</dbReference>
<evidence type="ECO:0000313" key="6">
    <source>
        <dbReference type="Proteomes" id="UP000668403"/>
    </source>
</evidence>
<evidence type="ECO:0000256" key="1">
    <source>
        <dbReference type="ARBA" id="ARBA00023015"/>
    </source>
</evidence>
<dbReference type="InterPro" id="IPR036390">
    <property type="entry name" value="WH_DNA-bd_sf"/>
</dbReference>
<comment type="caution">
    <text evidence="5">The sequence shown here is derived from an EMBL/GenBank/DDBJ whole genome shotgun (WGS) entry which is preliminary data.</text>
</comment>